<dbReference type="PANTHER" id="PTHR22951">
    <property type="entry name" value="CLATHRIN ASSEMBLY PROTEIN"/>
    <property type="match status" value="1"/>
</dbReference>
<organism evidence="10 11">
    <name type="scientific">Rhodamnia argentea</name>
    <dbReference type="NCBI Taxonomy" id="178133"/>
    <lineage>
        <taxon>Eukaryota</taxon>
        <taxon>Viridiplantae</taxon>
        <taxon>Streptophyta</taxon>
        <taxon>Embryophyta</taxon>
        <taxon>Tracheophyta</taxon>
        <taxon>Spermatophyta</taxon>
        <taxon>Magnoliopsida</taxon>
        <taxon>eudicotyledons</taxon>
        <taxon>Gunneridae</taxon>
        <taxon>Pentapetalae</taxon>
        <taxon>rosids</taxon>
        <taxon>malvids</taxon>
        <taxon>Myrtales</taxon>
        <taxon>Myrtaceae</taxon>
        <taxon>Myrtoideae</taxon>
        <taxon>Myrteae</taxon>
        <taxon>Australasian group</taxon>
        <taxon>Rhodamnia</taxon>
    </lineage>
</organism>
<comment type="subcellular location">
    <subcellularLocation>
        <location evidence="1">Cytoplasmic vesicle</location>
        <location evidence="1">Clathrin-coated vesicle</location>
    </subcellularLocation>
    <subcellularLocation>
        <location evidence="2">Golgi apparatus</location>
    </subcellularLocation>
    <subcellularLocation>
        <location evidence="3">Membrane</location>
        <location evidence="3">Clathrin-coated pit</location>
    </subcellularLocation>
</comment>
<dbReference type="GO" id="GO:0032050">
    <property type="term" value="F:clathrin heavy chain binding"/>
    <property type="evidence" value="ECO:0007669"/>
    <property type="project" value="TreeGrafter"/>
</dbReference>
<dbReference type="PROSITE" id="PS50942">
    <property type="entry name" value="ENTH"/>
    <property type="match status" value="1"/>
</dbReference>
<dbReference type="Gene3D" id="1.25.40.90">
    <property type="match status" value="1"/>
</dbReference>
<dbReference type="GO" id="GO:0005905">
    <property type="term" value="C:clathrin-coated pit"/>
    <property type="evidence" value="ECO:0007669"/>
    <property type="project" value="UniProtKB-SubCell"/>
</dbReference>
<gene>
    <name evidence="11" type="primary">LOC115739457</name>
</gene>
<dbReference type="GO" id="GO:0005546">
    <property type="term" value="F:phosphatidylinositol-4,5-bisphosphate binding"/>
    <property type="evidence" value="ECO:0007669"/>
    <property type="project" value="TreeGrafter"/>
</dbReference>
<dbReference type="GO" id="GO:0006900">
    <property type="term" value="P:vesicle budding from membrane"/>
    <property type="evidence" value="ECO:0007669"/>
    <property type="project" value="TreeGrafter"/>
</dbReference>
<dbReference type="KEGG" id="rarg:115739457"/>
<reference evidence="11" key="2">
    <citation type="submission" date="2025-08" db="UniProtKB">
        <authorList>
            <consortium name="RefSeq"/>
        </authorList>
    </citation>
    <scope>IDENTIFICATION</scope>
    <source>
        <tissue evidence="11">Leaf</tissue>
    </source>
</reference>
<dbReference type="Pfam" id="PF07651">
    <property type="entry name" value="ANTH"/>
    <property type="match status" value="1"/>
</dbReference>
<dbReference type="SUPFAM" id="SSF48464">
    <property type="entry name" value="ENTH/VHS domain"/>
    <property type="match status" value="1"/>
</dbReference>
<dbReference type="CDD" id="cd16987">
    <property type="entry name" value="ANTH_N_AP180_plant"/>
    <property type="match status" value="1"/>
</dbReference>
<dbReference type="InterPro" id="IPR008942">
    <property type="entry name" value="ENTH_VHS"/>
</dbReference>
<dbReference type="GO" id="GO:0072583">
    <property type="term" value="P:clathrin-dependent endocytosis"/>
    <property type="evidence" value="ECO:0007669"/>
    <property type="project" value="InterPro"/>
</dbReference>
<dbReference type="RefSeq" id="XP_030528419.1">
    <property type="nucleotide sequence ID" value="XM_030672559.2"/>
</dbReference>
<evidence type="ECO:0000256" key="4">
    <source>
        <dbReference type="ARBA" id="ARBA00022583"/>
    </source>
</evidence>
<sequence>MAQKRKLRVLMSILRDKVSIIKATLSLKRTAASSVRLTVLRATAAAPSDAAPSEDRLAAVLLLGRGCRITARSCVAALMDRLHSAADAAVALKCLVALHRVFTQGTFVLRGQMSFFPGNGGRNYLNLSRFRDDSDPEAWELSSWARWYAEFLEQTLIASRRVGFYLCGSGSPRRCSTGDQVEKVPASSNSELLIELEALSSVLERVVEAPKHSEQLRSNDLVHEVVRLVREDYGATRSEISPRLAGLEERLNGLSSSELTQLATVLTRLDSCKDRLISVFGNRKNNDGLWDSVADLKTKASAEEERRQGWRLVKKETKVDAAELALLIGRFTESRKLYAAPSPSAASGDGFRGLDLVPVTVSTVG</sequence>
<dbReference type="AlphaFoldDB" id="A0A8B8P1J7"/>
<dbReference type="Proteomes" id="UP000827889">
    <property type="component" value="Chromosome 2"/>
</dbReference>
<keyword evidence="4" id="KW-0254">Endocytosis</keyword>
<evidence type="ECO:0000259" key="9">
    <source>
        <dbReference type="PROSITE" id="PS50942"/>
    </source>
</evidence>
<name>A0A8B8P1J7_9MYRT</name>
<reference evidence="10" key="1">
    <citation type="submission" date="2025-05" db="UniProtKB">
        <authorList>
            <consortium name="RefSeq"/>
        </authorList>
    </citation>
    <scope>NUCLEOTIDE SEQUENCE [LARGE SCALE GENOMIC DNA]</scope>
</reference>
<dbReference type="PANTHER" id="PTHR22951:SF24">
    <property type="entry name" value="ENTH DOMAIN-CONTAINING PROTEIN"/>
    <property type="match status" value="1"/>
</dbReference>
<dbReference type="GO" id="GO:0048268">
    <property type="term" value="P:clathrin coat assembly"/>
    <property type="evidence" value="ECO:0007669"/>
    <property type="project" value="InterPro"/>
</dbReference>
<evidence type="ECO:0000256" key="7">
    <source>
        <dbReference type="ARBA" id="ARBA00023176"/>
    </source>
</evidence>
<dbReference type="InterPro" id="IPR048050">
    <property type="entry name" value="ANTH_N_plant"/>
</dbReference>
<feature type="domain" description="ENTH" evidence="9">
    <location>
        <begin position="27"/>
        <end position="166"/>
    </location>
</feature>
<dbReference type="GO" id="GO:0005545">
    <property type="term" value="F:1-phosphatidylinositol binding"/>
    <property type="evidence" value="ECO:0007669"/>
    <property type="project" value="TreeGrafter"/>
</dbReference>
<dbReference type="InterPro" id="IPR011417">
    <property type="entry name" value="ANTH_dom"/>
</dbReference>
<evidence type="ECO:0000256" key="6">
    <source>
        <dbReference type="ARBA" id="ARBA00023136"/>
    </source>
</evidence>
<keyword evidence="6" id="KW-0472">Membrane</keyword>
<accession>A0A8B8P1J7</accession>
<dbReference type="GO" id="GO:0030136">
    <property type="term" value="C:clathrin-coated vesicle"/>
    <property type="evidence" value="ECO:0007669"/>
    <property type="project" value="UniProtKB-SubCell"/>
</dbReference>
<evidence type="ECO:0000313" key="11">
    <source>
        <dbReference type="RefSeq" id="XP_030528419.1"/>
    </source>
</evidence>
<protein>
    <submittedName>
        <fullName evidence="11">Clathrin assembly protein At4g40080</fullName>
    </submittedName>
</protein>
<proteinExistence type="predicted"/>
<evidence type="ECO:0000256" key="3">
    <source>
        <dbReference type="ARBA" id="ARBA00004600"/>
    </source>
</evidence>
<evidence type="ECO:0000313" key="10">
    <source>
        <dbReference type="Proteomes" id="UP000827889"/>
    </source>
</evidence>
<evidence type="ECO:0000256" key="8">
    <source>
        <dbReference type="ARBA" id="ARBA00023329"/>
    </source>
</evidence>
<dbReference type="OrthoDB" id="44015at2759"/>
<dbReference type="GO" id="GO:0005794">
    <property type="term" value="C:Golgi apparatus"/>
    <property type="evidence" value="ECO:0007669"/>
    <property type="project" value="UniProtKB-SubCell"/>
</dbReference>
<dbReference type="GO" id="GO:0000149">
    <property type="term" value="F:SNARE binding"/>
    <property type="evidence" value="ECO:0007669"/>
    <property type="project" value="TreeGrafter"/>
</dbReference>
<dbReference type="FunFam" id="1.25.40.90:FF:000035">
    <property type="entry name" value="Putative clathrin assembly protein At4g40080"/>
    <property type="match status" value="1"/>
</dbReference>
<evidence type="ECO:0000256" key="1">
    <source>
        <dbReference type="ARBA" id="ARBA00004132"/>
    </source>
</evidence>
<dbReference type="InterPro" id="IPR045192">
    <property type="entry name" value="AP180-like"/>
</dbReference>
<keyword evidence="5" id="KW-0333">Golgi apparatus</keyword>
<dbReference type="GeneID" id="115739457"/>
<keyword evidence="8" id="KW-0968">Cytoplasmic vesicle</keyword>
<keyword evidence="10" id="KW-1185">Reference proteome</keyword>
<keyword evidence="7" id="KW-0168">Coated pit</keyword>
<dbReference type="InterPro" id="IPR013809">
    <property type="entry name" value="ENTH"/>
</dbReference>
<evidence type="ECO:0000256" key="5">
    <source>
        <dbReference type="ARBA" id="ARBA00023034"/>
    </source>
</evidence>
<evidence type="ECO:0000256" key="2">
    <source>
        <dbReference type="ARBA" id="ARBA00004555"/>
    </source>
</evidence>